<reference evidence="2 3" key="1">
    <citation type="journal article" date="2004" name="Science">
        <title>The genome of the diatom Thalassiosira pseudonana: ecology, evolution, and metabolism.</title>
        <authorList>
            <person name="Armbrust E.V."/>
            <person name="Berges J.A."/>
            <person name="Bowler C."/>
            <person name="Green B.R."/>
            <person name="Martinez D."/>
            <person name="Putnam N.H."/>
            <person name="Zhou S."/>
            <person name="Allen A.E."/>
            <person name="Apt K.E."/>
            <person name="Bechner M."/>
            <person name="Brzezinski M.A."/>
            <person name="Chaal B.K."/>
            <person name="Chiovitti A."/>
            <person name="Davis A.K."/>
            <person name="Demarest M.S."/>
            <person name="Detter J.C."/>
            <person name="Glavina T."/>
            <person name="Goodstein D."/>
            <person name="Hadi M.Z."/>
            <person name="Hellsten U."/>
            <person name="Hildebrand M."/>
            <person name="Jenkins B.D."/>
            <person name="Jurka J."/>
            <person name="Kapitonov V.V."/>
            <person name="Kroger N."/>
            <person name="Lau W.W."/>
            <person name="Lane T.W."/>
            <person name="Larimer F.W."/>
            <person name="Lippmeier J.C."/>
            <person name="Lucas S."/>
            <person name="Medina M."/>
            <person name="Montsant A."/>
            <person name="Obornik M."/>
            <person name="Parker M.S."/>
            <person name="Palenik B."/>
            <person name="Pazour G.J."/>
            <person name="Richardson P.M."/>
            <person name="Rynearson T.A."/>
            <person name="Saito M.A."/>
            <person name="Schwartz D.C."/>
            <person name="Thamatrakoln K."/>
            <person name="Valentin K."/>
            <person name="Vardi A."/>
            <person name="Wilkerson F.P."/>
            <person name="Rokhsar D.S."/>
        </authorList>
    </citation>
    <scope>NUCLEOTIDE SEQUENCE [LARGE SCALE GENOMIC DNA]</scope>
    <source>
        <strain evidence="2 3">CCMP1335</strain>
    </source>
</reference>
<dbReference type="HOGENOM" id="CLU_2202353_0_0_1"/>
<dbReference type="GeneID" id="7451789"/>
<dbReference type="KEGG" id="tps:THAPSDRAFT_5220"/>
<proteinExistence type="predicted"/>
<gene>
    <name evidence="2" type="ORF">THAPSDRAFT_5220</name>
</gene>
<evidence type="ECO:0000313" key="2">
    <source>
        <dbReference type="EMBL" id="EED91917.1"/>
    </source>
</evidence>
<dbReference type="PaxDb" id="35128-Thaps5220"/>
<feature type="compositionally biased region" description="Acidic residues" evidence="1">
    <location>
        <begin position="78"/>
        <end position="89"/>
    </location>
</feature>
<reference evidence="2 3" key="2">
    <citation type="journal article" date="2008" name="Nature">
        <title>The Phaeodactylum genome reveals the evolutionary history of diatom genomes.</title>
        <authorList>
            <person name="Bowler C."/>
            <person name="Allen A.E."/>
            <person name="Badger J.H."/>
            <person name="Grimwood J."/>
            <person name="Jabbari K."/>
            <person name="Kuo A."/>
            <person name="Maheswari U."/>
            <person name="Martens C."/>
            <person name="Maumus F."/>
            <person name="Otillar R.P."/>
            <person name="Rayko E."/>
            <person name="Salamov A."/>
            <person name="Vandepoele K."/>
            <person name="Beszteri B."/>
            <person name="Gruber A."/>
            <person name="Heijde M."/>
            <person name="Katinka M."/>
            <person name="Mock T."/>
            <person name="Valentin K."/>
            <person name="Verret F."/>
            <person name="Berges J.A."/>
            <person name="Brownlee C."/>
            <person name="Cadoret J.P."/>
            <person name="Chiovitti A."/>
            <person name="Choi C.J."/>
            <person name="Coesel S."/>
            <person name="De Martino A."/>
            <person name="Detter J.C."/>
            <person name="Durkin C."/>
            <person name="Falciatore A."/>
            <person name="Fournet J."/>
            <person name="Haruta M."/>
            <person name="Huysman M.J."/>
            <person name="Jenkins B.D."/>
            <person name="Jiroutova K."/>
            <person name="Jorgensen R.E."/>
            <person name="Joubert Y."/>
            <person name="Kaplan A."/>
            <person name="Kroger N."/>
            <person name="Kroth P.G."/>
            <person name="La Roche J."/>
            <person name="Lindquist E."/>
            <person name="Lommer M."/>
            <person name="Martin-Jezequel V."/>
            <person name="Lopez P.J."/>
            <person name="Lucas S."/>
            <person name="Mangogna M."/>
            <person name="McGinnis K."/>
            <person name="Medlin L.K."/>
            <person name="Montsant A."/>
            <person name="Oudot-Le Secq M.P."/>
            <person name="Napoli C."/>
            <person name="Obornik M."/>
            <person name="Parker M.S."/>
            <person name="Petit J.L."/>
            <person name="Porcel B.M."/>
            <person name="Poulsen N."/>
            <person name="Robison M."/>
            <person name="Rychlewski L."/>
            <person name="Rynearson T.A."/>
            <person name="Schmutz J."/>
            <person name="Shapiro H."/>
            <person name="Siaut M."/>
            <person name="Stanley M."/>
            <person name="Sussman M.R."/>
            <person name="Taylor A.R."/>
            <person name="Vardi A."/>
            <person name="von Dassow P."/>
            <person name="Vyverman W."/>
            <person name="Willis A."/>
            <person name="Wyrwicz L.S."/>
            <person name="Rokhsar D.S."/>
            <person name="Weissenbach J."/>
            <person name="Armbrust E.V."/>
            <person name="Green B.R."/>
            <person name="Van de Peer Y."/>
            <person name="Grigoriev I.V."/>
        </authorList>
    </citation>
    <scope>NUCLEOTIDE SEQUENCE [LARGE SCALE GENOMIC DNA]</scope>
    <source>
        <strain evidence="2 3">CCMP1335</strain>
    </source>
</reference>
<dbReference type="RefSeq" id="XP_002290165.1">
    <property type="nucleotide sequence ID" value="XM_002290129.1"/>
</dbReference>
<sequence>MQSKLYSKSLKSEGDEADDKTYPTVKTTAAAFGKVTVEFKNEEDTDDECFGGAKPSATTVKVKIEGCESSVKVKAEDDQRDIETEDELNSEPRNSHRSRKQQSALPIS</sequence>
<dbReference type="Proteomes" id="UP000001449">
    <property type="component" value="Chromosome 5"/>
</dbReference>
<dbReference type="AlphaFoldDB" id="B8C2B0"/>
<feature type="region of interest" description="Disordered" evidence="1">
    <location>
        <begin position="1"/>
        <end position="20"/>
    </location>
</feature>
<dbReference type="EMBL" id="CM000642">
    <property type="protein sequence ID" value="EED91917.1"/>
    <property type="molecule type" value="Genomic_DNA"/>
</dbReference>
<dbReference type="InParanoid" id="B8C2B0"/>
<organism evidence="2 3">
    <name type="scientific">Thalassiosira pseudonana</name>
    <name type="common">Marine diatom</name>
    <name type="synonym">Cyclotella nana</name>
    <dbReference type="NCBI Taxonomy" id="35128"/>
    <lineage>
        <taxon>Eukaryota</taxon>
        <taxon>Sar</taxon>
        <taxon>Stramenopiles</taxon>
        <taxon>Ochrophyta</taxon>
        <taxon>Bacillariophyta</taxon>
        <taxon>Coscinodiscophyceae</taxon>
        <taxon>Thalassiosirophycidae</taxon>
        <taxon>Thalassiosirales</taxon>
        <taxon>Thalassiosiraceae</taxon>
        <taxon>Thalassiosira</taxon>
    </lineage>
</organism>
<keyword evidence="3" id="KW-1185">Reference proteome</keyword>
<feature type="region of interest" description="Disordered" evidence="1">
    <location>
        <begin position="73"/>
        <end position="108"/>
    </location>
</feature>
<evidence type="ECO:0000256" key="1">
    <source>
        <dbReference type="SAM" id="MobiDB-lite"/>
    </source>
</evidence>
<protein>
    <submittedName>
        <fullName evidence="2">Uncharacterized protein</fullName>
    </submittedName>
</protein>
<accession>B8C2B0</accession>
<name>B8C2B0_THAPS</name>
<evidence type="ECO:0000313" key="3">
    <source>
        <dbReference type="Proteomes" id="UP000001449"/>
    </source>
</evidence>